<evidence type="ECO:0000313" key="3">
    <source>
        <dbReference type="Proteomes" id="UP000054695"/>
    </source>
</evidence>
<organism evidence="2 3">
    <name type="scientific">Legionella bozemanae</name>
    <name type="common">Fluoribacter bozemanae</name>
    <dbReference type="NCBI Taxonomy" id="447"/>
    <lineage>
        <taxon>Bacteria</taxon>
        <taxon>Pseudomonadati</taxon>
        <taxon>Pseudomonadota</taxon>
        <taxon>Gammaproteobacteria</taxon>
        <taxon>Legionellales</taxon>
        <taxon>Legionellaceae</taxon>
        <taxon>Legionella</taxon>
    </lineage>
</organism>
<comment type="caution">
    <text evidence="2">The sequence shown here is derived from an EMBL/GenBank/DDBJ whole genome shotgun (WGS) entry which is preliminary data.</text>
</comment>
<dbReference type="OrthoDB" id="9004158at2"/>
<sequence>MPQLLEPIVFANPRLVFSNPEHIASGVVVNPVDFVQKQAYPPFQTTYFQVLPLSETPMDYHQEEEIWIVLNGSGVLTYEETVHRLNMHDIFYFASFKKHQIRNLMHEPLLICSIYW</sequence>
<proteinExistence type="predicted"/>
<dbReference type="Proteomes" id="UP000054695">
    <property type="component" value="Unassembled WGS sequence"/>
</dbReference>
<dbReference type="Pfam" id="PF07883">
    <property type="entry name" value="Cupin_2"/>
    <property type="match status" value="1"/>
</dbReference>
<feature type="domain" description="Cupin type-2" evidence="1">
    <location>
        <begin position="50"/>
        <end position="115"/>
    </location>
</feature>
<dbReference type="EMBL" id="LNXU01000008">
    <property type="protein sequence ID" value="KTC75674.1"/>
    <property type="molecule type" value="Genomic_DNA"/>
</dbReference>
<accession>A0A0W0RX71</accession>
<reference evidence="2 3" key="1">
    <citation type="submission" date="2015-11" db="EMBL/GenBank/DDBJ databases">
        <title>Genomic analysis of 38 Legionella species identifies large and diverse effector repertoires.</title>
        <authorList>
            <person name="Burstein D."/>
            <person name="Amaro F."/>
            <person name="Zusman T."/>
            <person name="Lifshitz Z."/>
            <person name="Cohen O."/>
            <person name="Gilbert J.A."/>
            <person name="Pupko T."/>
            <person name="Shuman H.A."/>
            <person name="Segal G."/>
        </authorList>
    </citation>
    <scope>NUCLEOTIDE SEQUENCE [LARGE SCALE GENOMIC DNA]</scope>
    <source>
        <strain evidence="2 3">WIGA</strain>
    </source>
</reference>
<dbReference type="InterPro" id="IPR013096">
    <property type="entry name" value="Cupin_2"/>
</dbReference>
<dbReference type="SUPFAM" id="SSF51182">
    <property type="entry name" value="RmlC-like cupins"/>
    <property type="match status" value="1"/>
</dbReference>
<evidence type="ECO:0000313" key="2">
    <source>
        <dbReference type="EMBL" id="KTC75674.1"/>
    </source>
</evidence>
<dbReference type="InterPro" id="IPR011051">
    <property type="entry name" value="RmlC_Cupin_sf"/>
</dbReference>
<evidence type="ECO:0000259" key="1">
    <source>
        <dbReference type="Pfam" id="PF07883"/>
    </source>
</evidence>
<protein>
    <submittedName>
        <fullName evidence="2">Cupin domain protein</fullName>
    </submittedName>
</protein>
<dbReference type="AlphaFoldDB" id="A0A0W0RX71"/>
<name>A0A0W0RX71_LEGBO</name>
<gene>
    <name evidence="2" type="ORF">Lboz_0774</name>
</gene>
<dbReference type="Gene3D" id="2.60.120.10">
    <property type="entry name" value="Jelly Rolls"/>
    <property type="match status" value="1"/>
</dbReference>
<keyword evidence="3" id="KW-1185">Reference proteome</keyword>
<dbReference type="InterPro" id="IPR014710">
    <property type="entry name" value="RmlC-like_jellyroll"/>
</dbReference>
<dbReference type="PATRIC" id="fig|447.4.peg.838"/>
<dbReference type="RefSeq" id="WP_058458466.1">
    <property type="nucleotide sequence ID" value="NZ_CAAAIY010000028.1"/>
</dbReference>
<dbReference type="STRING" id="447.Lboz_0774"/>